<sequence length="239" mass="25537">FQNNTEVYIVWAMHSTTDANTASATLSPKHTMRGKSENARNLIAEAMVAAMTPTTTTMMMPSTSVVSTPQPTGTTVSAGDNFMLTWIYSNKKLMFIVKCKTTGWCAVAFTTGDGSGMRDYDIALGGVVSGNNYLDDYWSTSTGKPSKDSANNFVLITATEAGGYTTVVFERDPETNDTANDVQFKPSTEVRIAWAMRGTSDGNVDIAVHTNRGVLPDMYTLVPETGSTSTSPTTGAASV</sequence>
<evidence type="ECO:0000313" key="3">
    <source>
        <dbReference type="Proteomes" id="UP001159427"/>
    </source>
</evidence>
<protein>
    <recommendedName>
        <fullName evidence="1">DOMON domain-containing protein</fullName>
    </recommendedName>
</protein>
<feature type="non-terminal residue" evidence="2">
    <location>
        <position position="1"/>
    </location>
</feature>
<dbReference type="PROSITE" id="PS50836">
    <property type="entry name" value="DOMON"/>
    <property type="match status" value="1"/>
</dbReference>
<gene>
    <name evidence="2" type="ORF">PEVE_00009972</name>
</gene>
<proteinExistence type="predicted"/>
<accession>A0ABN8LH67</accession>
<dbReference type="PANTHER" id="PTHR10157:SF23">
    <property type="entry name" value="MOXD1 HOMOLOG 1"/>
    <property type="match status" value="1"/>
</dbReference>
<keyword evidence="3" id="KW-1185">Reference proteome</keyword>
<dbReference type="Pfam" id="PF03351">
    <property type="entry name" value="DOMON"/>
    <property type="match status" value="1"/>
</dbReference>
<dbReference type="SMART" id="SM00664">
    <property type="entry name" value="DoH"/>
    <property type="match status" value="1"/>
</dbReference>
<name>A0ABN8LH67_9CNID</name>
<comment type="caution">
    <text evidence="2">The sequence shown here is derived from an EMBL/GenBank/DDBJ whole genome shotgun (WGS) entry which is preliminary data.</text>
</comment>
<feature type="domain" description="DOMON" evidence="1">
    <location>
        <begin position="80"/>
        <end position="197"/>
    </location>
</feature>
<organism evidence="2 3">
    <name type="scientific">Porites evermanni</name>
    <dbReference type="NCBI Taxonomy" id="104178"/>
    <lineage>
        <taxon>Eukaryota</taxon>
        <taxon>Metazoa</taxon>
        <taxon>Cnidaria</taxon>
        <taxon>Anthozoa</taxon>
        <taxon>Hexacorallia</taxon>
        <taxon>Scleractinia</taxon>
        <taxon>Fungiina</taxon>
        <taxon>Poritidae</taxon>
        <taxon>Porites</taxon>
    </lineage>
</organism>
<dbReference type="InterPro" id="IPR005018">
    <property type="entry name" value="DOMON_domain"/>
</dbReference>
<dbReference type="Proteomes" id="UP001159427">
    <property type="component" value="Unassembled WGS sequence"/>
</dbReference>
<dbReference type="CDD" id="cd09631">
    <property type="entry name" value="DOMON_DOH"/>
    <property type="match status" value="1"/>
</dbReference>
<feature type="non-terminal residue" evidence="2">
    <location>
        <position position="239"/>
    </location>
</feature>
<evidence type="ECO:0000259" key="1">
    <source>
        <dbReference type="PROSITE" id="PS50836"/>
    </source>
</evidence>
<dbReference type="PANTHER" id="PTHR10157">
    <property type="entry name" value="DOPAMINE BETA HYDROXYLASE RELATED"/>
    <property type="match status" value="1"/>
</dbReference>
<dbReference type="EMBL" id="CALNXI010000017">
    <property type="protein sequence ID" value="CAH3014977.1"/>
    <property type="molecule type" value="Genomic_DNA"/>
</dbReference>
<dbReference type="InterPro" id="IPR045266">
    <property type="entry name" value="DOH_DOMON"/>
</dbReference>
<dbReference type="InterPro" id="IPR000945">
    <property type="entry name" value="DBH-like"/>
</dbReference>
<evidence type="ECO:0000313" key="2">
    <source>
        <dbReference type="EMBL" id="CAH3014977.1"/>
    </source>
</evidence>
<reference evidence="2 3" key="1">
    <citation type="submission" date="2022-05" db="EMBL/GenBank/DDBJ databases">
        <authorList>
            <consortium name="Genoscope - CEA"/>
            <person name="William W."/>
        </authorList>
    </citation>
    <scope>NUCLEOTIDE SEQUENCE [LARGE SCALE GENOMIC DNA]</scope>
</reference>